<comment type="subcellular location">
    <subcellularLocation>
        <location evidence="11">Cell membrane</location>
        <topology evidence="11">Multi-pass membrane protein</topology>
    </subcellularLocation>
    <subcellularLocation>
        <location evidence="1">Membrane</location>
        <topology evidence="1">Multi-pass membrane protein</topology>
    </subcellularLocation>
</comment>
<keyword evidence="4 11" id="KW-0138">CF(0)</keyword>
<keyword evidence="13" id="KW-1185">Reference proteome</keyword>
<keyword evidence="8 11" id="KW-0406">Ion transport</keyword>
<keyword evidence="3 11" id="KW-0813">Transport</keyword>
<dbReference type="Pfam" id="PF00119">
    <property type="entry name" value="ATP-synt_A"/>
    <property type="match status" value="1"/>
</dbReference>
<feature type="transmembrane region" description="Helical" evidence="11">
    <location>
        <begin position="177"/>
        <end position="196"/>
    </location>
</feature>
<feature type="transmembrane region" description="Helical" evidence="11">
    <location>
        <begin position="270"/>
        <end position="290"/>
    </location>
</feature>
<reference evidence="12 13" key="1">
    <citation type="submission" date="2019-02" db="EMBL/GenBank/DDBJ databases">
        <title>Deep-cultivation of Planctomycetes and their phenomic and genomic characterization uncovers novel biology.</title>
        <authorList>
            <person name="Wiegand S."/>
            <person name="Jogler M."/>
            <person name="Boedeker C."/>
            <person name="Pinto D."/>
            <person name="Vollmers J."/>
            <person name="Rivas-Marin E."/>
            <person name="Kohn T."/>
            <person name="Peeters S.H."/>
            <person name="Heuer A."/>
            <person name="Rast P."/>
            <person name="Oberbeckmann S."/>
            <person name="Bunk B."/>
            <person name="Jeske O."/>
            <person name="Meyerdierks A."/>
            <person name="Storesund J.E."/>
            <person name="Kallscheuer N."/>
            <person name="Luecker S."/>
            <person name="Lage O.M."/>
            <person name="Pohl T."/>
            <person name="Merkel B.J."/>
            <person name="Hornburger P."/>
            <person name="Mueller R.-W."/>
            <person name="Bruemmer F."/>
            <person name="Labrenz M."/>
            <person name="Spormann A.M."/>
            <person name="Op den Camp H."/>
            <person name="Overmann J."/>
            <person name="Amann R."/>
            <person name="Jetten M.S.M."/>
            <person name="Mascher T."/>
            <person name="Medema M.H."/>
            <person name="Devos D.P."/>
            <person name="Kaster A.-K."/>
            <person name="Ovreas L."/>
            <person name="Rohde M."/>
            <person name="Galperin M.Y."/>
            <person name="Jogler C."/>
        </authorList>
    </citation>
    <scope>NUCLEOTIDE SEQUENCE [LARGE SCALE GENOMIC DNA]</scope>
    <source>
        <strain evidence="12 13">KS4</strain>
    </source>
</reference>
<comment type="function">
    <text evidence="11">Key component of the proton channel; it plays a direct role in the translocation of protons across the membrane.</text>
</comment>
<dbReference type="InterPro" id="IPR035908">
    <property type="entry name" value="F0_ATP_A_sf"/>
</dbReference>
<feature type="transmembrane region" description="Helical" evidence="11">
    <location>
        <begin position="103"/>
        <end position="127"/>
    </location>
</feature>
<evidence type="ECO:0000256" key="3">
    <source>
        <dbReference type="ARBA" id="ARBA00022448"/>
    </source>
</evidence>
<dbReference type="GO" id="GO:0005886">
    <property type="term" value="C:plasma membrane"/>
    <property type="evidence" value="ECO:0007669"/>
    <property type="project" value="UniProtKB-SubCell"/>
</dbReference>
<dbReference type="InterPro" id="IPR000568">
    <property type="entry name" value="ATP_synth_F0_asu"/>
</dbReference>
<evidence type="ECO:0000256" key="10">
    <source>
        <dbReference type="ARBA" id="ARBA00023310"/>
    </source>
</evidence>
<comment type="similarity">
    <text evidence="2 11">Belongs to the ATPase A chain family.</text>
</comment>
<protein>
    <recommendedName>
        <fullName evidence="11">ATP synthase subunit a</fullName>
    </recommendedName>
    <alternativeName>
        <fullName evidence="11">ATP synthase F0 sector subunit a</fullName>
    </alternativeName>
    <alternativeName>
        <fullName evidence="11">F-ATPase subunit 6</fullName>
    </alternativeName>
</protein>
<dbReference type="PANTHER" id="PTHR11410">
    <property type="entry name" value="ATP SYNTHASE SUBUNIT A"/>
    <property type="match status" value="1"/>
</dbReference>
<evidence type="ECO:0000256" key="5">
    <source>
        <dbReference type="ARBA" id="ARBA00022692"/>
    </source>
</evidence>
<gene>
    <name evidence="11 12" type="primary">atpB</name>
    <name evidence="12" type="ORF">KS4_08700</name>
</gene>
<evidence type="ECO:0000256" key="6">
    <source>
        <dbReference type="ARBA" id="ARBA00022781"/>
    </source>
</evidence>
<evidence type="ECO:0000256" key="1">
    <source>
        <dbReference type="ARBA" id="ARBA00004141"/>
    </source>
</evidence>
<evidence type="ECO:0000313" key="12">
    <source>
        <dbReference type="EMBL" id="QDU32834.1"/>
    </source>
</evidence>
<feature type="transmembrane region" description="Helical" evidence="11">
    <location>
        <begin position="31"/>
        <end position="52"/>
    </location>
</feature>
<dbReference type="OrthoDB" id="9809130at2"/>
<evidence type="ECO:0000256" key="7">
    <source>
        <dbReference type="ARBA" id="ARBA00022989"/>
    </source>
</evidence>
<dbReference type="AlphaFoldDB" id="A0A517YRJ9"/>
<dbReference type="GO" id="GO:0045259">
    <property type="term" value="C:proton-transporting ATP synthase complex"/>
    <property type="evidence" value="ECO:0007669"/>
    <property type="project" value="UniProtKB-KW"/>
</dbReference>
<evidence type="ECO:0000256" key="2">
    <source>
        <dbReference type="ARBA" id="ARBA00006810"/>
    </source>
</evidence>
<dbReference type="KEGG" id="pcor:KS4_08700"/>
<evidence type="ECO:0000313" key="13">
    <source>
        <dbReference type="Proteomes" id="UP000317369"/>
    </source>
</evidence>
<sequence>MVSSYINILAEENLLVHVLPQSAFKVGNFTIYNQMVLTGIAALIVLLIFGYASRKIRTNQNEGLDGYVTKGRFAQLLEVLCVFIREEVARPNLGNLTDKYIKYIWSVFFFVLTINLVGMVPAGPFFAEIASYLPESTQTGIVHALEAIGATPHPYGADKIGLVTWLSHLNGNANGNLNMTAAMAVLSFIAIVGIGMKEQGLKYFAHFAPVPFTPILMSPIAGMLVVIEAMGVVIKCVVLAMRLFGTMLAGHLVLAALFSLILAATKAGGFIMEMGVGVLVVGGATALSLLELFFAVLQAFIFTFLTVLFISAGAVHHGEHDHDEEHEFEPKHDKGMEGIEGVSL</sequence>
<dbReference type="HAMAP" id="MF_01393">
    <property type="entry name" value="ATP_synth_a_bact"/>
    <property type="match status" value="1"/>
</dbReference>
<keyword evidence="11" id="KW-1003">Cell membrane</keyword>
<dbReference type="PANTHER" id="PTHR11410:SF0">
    <property type="entry name" value="ATP SYNTHASE SUBUNIT A"/>
    <property type="match status" value="1"/>
</dbReference>
<name>A0A517YRJ9_9BACT</name>
<dbReference type="GO" id="GO:0046933">
    <property type="term" value="F:proton-transporting ATP synthase activity, rotational mechanism"/>
    <property type="evidence" value="ECO:0007669"/>
    <property type="project" value="UniProtKB-UniRule"/>
</dbReference>
<feature type="transmembrane region" description="Helical" evidence="11">
    <location>
        <begin position="296"/>
        <end position="315"/>
    </location>
</feature>
<keyword evidence="7 11" id="KW-1133">Transmembrane helix</keyword>
<dbReference type="Gene3D" id="1.20.120.220">
    <property type="entry name" value="ATP synthase, F0 complex, subunit A"/>
    <property type="match status" value="1"/>
</dbReference>
<keyword evidence="10 11" id="KW-0066">ATP synthesis</keyword>
<dbReference type="EMBL" id="CP036425">
    <property type="protein sequence ID" value="QDU32834.1"/>
    <property type="molecule type" value="Genomic_DNA"/>
</dbReference>
<feature type="transmembrane region" description="Helical" evidence="11">
    <location>
        <begin position="239"/>
        <end position="263"/>
    </location>
</feature>
<evidence type="ECO:0000256" key="4">
    <source>
        <dbReference type="ARBA" id="ARBA00022547"/>
    </source>
</evidence>
<dbReference type="SUPFAM" id="SSF81336">
    <property type="entry name" value="F1F0 ATP synthase subunit A"/>
    <property type="match status" value="1"/>
</dbReference>
<dbReference type="InterPro" id="IPR045083">
    <property type="entry name" value="ATP_synth_F0_asu_bact/mt"/>
</dbReference>
<keyword evidence="6 11" id="KW-0375">Hydrogen ion transport</keyword>
<evidence type="ECO:0000256" key="11">
    <source>
        <dbReference type="HAMAP-Rule" id="MF_01393"/>
    </source>
</evidence>
<feature type="transmembrane region" description="Helical" evidence="11">
    <location>
        <begin position="203"/>
        <end position="227"/>
    </location>
</feature>
<accession>A0A517YRJ9</accession>
<dbReference type="CDD" id="cd00310">
    <property type="entry name" value="ATP-synt_Fo_a_6"/>
    <property type="match status" value="1"/>
</dbReference>
<proteinExistence type="inferred from homology"/>
<keyword evidence="5 11" id="KW-0812">Transmembrane</keyword>
<evidence type="ECO:0000256" key="9">
    <source>
        <dbReference type="ARBA" id="ARBA00023136"/>
    </source>
</evidence>
<evidence type="ECO:0000256" key="8">
    <source>
        <dbReference type="ARBA" id="ARBA00023065"/>
    </source>
</evidence>
<organism evidence="12 13">
    <name type="scientific">Poriferisphaera corsica</name>
    <dbReference type="NCBI Taxonomy" id="2528020"/>
    <lineage>
        <taxon>Bacteria</taxon>
        <taxon>Pseudomonadati</taxon>
        <taxon>Planctomycetota</taxon>
        <taxon>Phycisphaerae</taxon>
        <taxon>Phycisphaerales</taxon>
        <taxon>Phycisphaeraceae</taxon>
        <taxon>Poriferisphaera</taxon>
    </lineage>
</organism>
<keyword evidence="9 11" id="KW-0472">Membrane</keyword>
<dbReference type="Proteomes" id="UP000317369">
    <property type="component" value="Chromosome"/>
</dbReference>